<evidence type="ECO:0000256" key="1">
    <source>
        <dbReference type="SAM" id="MobiDB-lite"/>
    </source>
</evidence>
<evidence type="ECO:0000313" key="2">
    <source>
        <dbReference type="EMBL" id="KAL0922600.1"/>
    </source>
</evidence>
<comment type="caution">
    <text evidence="2">The sequence shown here is derived from an EMBL/GenBank/DDBJ whole genome shotgun (WGS) entry which is preliminary data.</text>
</comment>
<keyword evidence="3" id="KW-1185">Reference proteome</keyword>
<sequence length="331" mass="35909">MASRWQGTLSQTSVSQKPASPGSGRLWVELEAGGTTGEASPLGPAAAGQGLAQADLERSRGTWPTYWEAQLGQGVAGLIGRPEVENGSRQGDLGYFGLAQLLTWVNPGAGPAKLKTSSSVNVLSGGKDISDECEWTSLLVHLFHAGIQGTYTSKSTLFFAEKDITIGPYDRVRRSSVTREPACRKSPLLACYAQGRANDFVSNNQAVASAERFMIIPLPPLAVRHNLEIGLMEADIVEEMQALNGQVVTDLLMHLEEEIKTIVKTLRGRIDREPEINWTPEIRQLKEQLQIMIRNLKVISSQAASGAPKAFGKIAQDSHAGWQPPMRTLLL</sequence>
<name>A0ABD0VC93_DENTH</name>
<feature type="compositionally biased region" description="Low complexity" evidence="1">
    <location>
        <begin position="41"/>
        <end position="54"/>
    </location>
</feature>
<organism evidence="2 3">
    <name type="scientific">Dendrobium thyrsiflorum</name>
    <name type="common">Pinecone-like raceme dendrobium</name>
    <name type="synonym">Orchid</name>
    <dbReference type="NCBI Taxonomy" id="117978"/>
    <lineage>
        <taxon>Eukaryota</taxon>
        <taxon>Viridiplantae</taxon>
        <taxon>Streptophyta</taxon>
        <taxon>Embryophyta</taxon>
        <taxon>Tracheophyta</taxon>
        <taxon>Spermatophyta</taxon>
        <taxon>Magnoliopsida</taxon>
        <taxon>Liliopsida</taxon>
        <taxon>Asparagales</taxon>
        <taxon>Orchidaceae</taxon>
        <taxon>Epidendroideae</taxon>
        <taxon>Malaxideae</taxon>
        <taxon>Dendrobiinae</taxon>
        <taxon>Dendrobium</taxon>
    </lineage>
</organism>
<dbReference type="EMBL" id="JANQDX010000006">
    <property type="protein sequence ID" value="KAL0922600.1"/>
    <property type="molecule type" value="Genomic_DNA"/>
</dbReference>
<reference evidence="2 3" key="1">
    <citation type="journal article" date="2024" name="Plant Biotechnol. J.">
        <title>Dendrobium thyrsiflorum genome and its molecular insights into genes involved in important horticultural traits.</title>
        <authorList>
            <person name="Chen B."/>
            <person name="Wang J.Y."/>
            <person name="Zheng P.J."/>
            <person name="Li K.L."/>
            <person name="Liang Y.M."/>
            <person name="Chen X.F."/>
            <person name="Zhang C."/>
            <person name="Zhao X."/>
            <person name="He X."/>
            <person name="Zhang G.Q."/>
            <person name="Liu Z.J."/>
            <person name="Xu Q."/>
        </authorList>
    </citation>
    <scope>NUCLEOTIDE SEQUENCE [LARGE SCALE GENOMIC DNA]</scope>
    <source>
        <strain evidence="2">GZMU011</strain>
    </source>
</reference>
<gene>
    <name evidence="2" type="ORF">M5K25_006596</name>
</gene>
<evidence type="ECO:0000313" key="3">
    <source>
        <dbReference type="Proteomes" id="UP001552299"/>
    </source>
</evidence>
<feature type="region of interest" description="Disordered" evidence="1">
    <location>
        <begin position="1"/>
        <end position="54"/>
    </location>
</feature>
<accession>A0ABD0VC93</accession>
<dbReference type="AlphaFoldDB" id="A0ABD0VC93"/>
<feature type="compositionally biased region" description="Polar residues" evidence="1">
    <location>
        <begin position="1"/>
        <end position="18"/>
    </location>
</feature>
<dbReference type="Proteomes" id="UP001552299">
    <property type="component" value="Unassembled WGS sequence"/>
</dbReference>
<proteinExistence type="predicted"/>
<protein>
    <submittedName>
        <fullName evidence="2">Uncharacterized protein</fullName>
    </submittedName>
</protein>